<reference evidence="7 8" key="1">
    <citation type="submission" date="2023-12" db="EMBL/GenBank/DDBJ databases">
        <title>Sinomonas terricola sp. nov, isolated from litchi orchard soil in Guangdong, PR China.</title>
        <authorList>
            <person name="Jiaxin W."/>
            <person name="Yang Z."/>
            <person name="Honghui Z."/>
        </authorList>
    </citation>
    <scope>NUCLEOTIDE SEQUENCE [LARGE SCALE GENOMIC DNA]</scope>
    <source>
        <strain evidence="7 8">JGH33</strain>
    </source>
</reference>
<dbReference type="SMART" id="SM00382">
    <property type="entry name" value="AAA"/>
    <property type="match status" value="1"/>
</dbReference>
<evidence type="ECO:0000259" key="6">
    <source>
        <dbReference type="PROSITE" id="PS50893"/>
    </source>
</evidence>
<evidence type="ECO:0000256" key="1">
    <source>
        <dbReference type="ARBA" id="ARBA00005417"/>
    </source>
</evidence>
<evidence type="ECO:0000256" key="5">
    <source>
        <dbReference type="SAM" id="MobiDB-lite"/>
    </source>
</evidence>
<dbReference type="EMBL" id="JAYGGQ010000001">
    <property type="protein sequence ID" value="MEA5453322.1"/>
    <property type="molecule type" value="Genomic_DNA"/>
</dbReference>
<comment type="similarity">
    <text evidence="1">Belongs to the ABC transporter superfamily.</text>
</comment>
<feature type="compositionally biased region" description="Basic and acidic residues" evidence="5">
    <location>
        <begin position="386"/>
        <end position="395"/>
    </location>
</feature>
<dbReference type="RefSeq" id="WP_323277094.1">
    <property type="nucleotide sequence ID" value="NZ_JAYGGQ010000001.1"/>
</dbReference>
<dbReference type="SUPFAM" id="SSF52540">
    <property type="entry name" value="P-loop containing nucleoside triphosphate hydrolases"/>
    <property type="match status" value="1"/>
</dbReference>
<dbReference type="InterPro" id="IPR027417">
    <property type="entry name" value="P-loop_NTPase"/>
</dbReference>
<keyword evidence="3" id="KW-0547">Nucleotide-binding</keyword>
<feature type="region of interest" description="Disordered" evidence="5">
    <location>
        <begin position="349"/>
        <end position="395"/>
    </location>
</feature>
<feature type="compositionally biased region" description="Low complexity" evidence="5">
    <location>
        <begin position="364"/>
        <end position="382"/>
    </location>
</feature>
<dbReference type="Proteomes" id="UP001304769">
    <property type="component" value="Unassembled WGS sequence"/>
</dbReference>
<keyword evidence="4 7" id="KW-0067">ATP-binding</keyword>
<accession>A0ABU5T0Z0</accession>
<dbReference type="PANTHER" id="PTHR43117">
    <property type="entry name" value="OSMOPROTECTANT IMPORT ATP-BINDING PROTEIN OSMV"/>
    <property type="match status" value="1"/>
</dbReference>
<comment type="caution">
    <text evidence="7">The sequence shown here is derived from an EMBL/GenBank/DDBJ whole genome shotgun (WGS) entry which is preliminary data.</text>
</comment>
<proteinExistence type="inferred from homology"/>
<sequence>MTGAMIEFGEVSKVYGGATAVDRLSLSVPRGRITVFVGPSGCGKTTSLRMINRMVEPSSGTITVDGRDVSSLPAATLRRSMGYVMQAAGLMPHRTVLDNIATVPRLNGVPRGTARARARELLDVVGLPQTLAVRYPSQLSGGQQQRVGVARALAADPPVLLMDEPFSAVDPVVRHELQQELLRLQRDLGKTIVFVTHDIDEAVLLGDRIAVFAVGGRLAQVAGPEELLRAPADDFVSGFVGRDRGFRHLGFFDDAGLAVDGAASVVLSELATARPARWAVVVDDAGRPAGWASPESPGVLVSGGSLHHAGATLRTALDAALSSPSGRGVVVDDGGRYVGTVGASEVIAQADRRRTEAQRERSRGGATPGAAAPDGEAAPAGPTSDGGRRLPVEEG</sequence>
<evidence type="ECO:0000313" key="8">
    <source>
        <dbReference type="Proteomes" id="UP001304769"/>
    </source>
</evidence>
<evidence type="ECO:0000256" key="4">
    <source>
        <dbReference type="ARBA" id="ARBA00022840"/>
    </source>
</evidence>
<dbReference type="InterPro" id="IPR003593">
    <property type="entry name" value="AAA+_ATPase"/>
</dbReference>
<gene>
    <name evidence="7" type="ORF">SPF06_01170</name>
</gene>
<feature type="compositionally biased region" description="Basic and acidic residues" evidence="5">
    <location>
        <begin position="350"/>
        <end position="363"/>
    </location>
</feature>
<keyword evidence="2" id="KW-0813">Transport</keyword>
<dbReference type="PANTHER" id="PTHR43117:SF4">
    <property type="entry name" value="OSMOPROTECTANT IMPORT ATP-BINDING PROTEIN OSMV"/>
    <property type="match status" value="1"/>
</dbReference>
<feature type="domain" description="ABC transporter" evidence="6">
    <location>
        <begin position="6"/>
        <end position="240"/>
    </location>
</feature>
<dbReference type="InterPro" id="IPR003439">
    <property type="entry name" value="ABC_transporter-like_ATP-bd"/>
</dbReference>
<dbReference type="PROSITE" id="PS50893">
    <property type="entry name" value="ABC_TRANSPORTER_2"/>
    <property type="match status" value="1"/>
</dbReference>
<dbReference type="GO" id="GO:0005524">
    <property type="term" value="F:ATP binding"/>
    <property type="evidence" value="ECO:0007669"/>
    <property type="project" value="UniProtKB-KW"/>
</dbReference>
<dbReference type="Pfam" id="PF00005">
    <property type="entry name" value="ABC_tran"/>
    <property type="match status" value="1"/>
</dbReference>
<dbReference type="InterPro" id="IPR017871">
    <property type="entry name" value="ABC_transporter-like_CS"/>
</dbReference>
<dbReference type="Gene3D" id="3.40.50.300">
    <property type="entry name" value="P-loop containing nucleotide triphosphate hydrolases"/>
    <property type="match status" value="1"/>
</dbReference>
<evidence type="ECO:0000256" key="2">
    <source>
        <dbReference type="ARBA" id="ARBA00022448"/>
    </source>
</evidence>
<keyword evidence="8" id="KW-1185">Reference proteome</keyword>
<name>A0ABU5T0Z0_9MICC</name>
<organism evidence="7 8">
    <name type="scientific">Sinomonas terricola</name>
    <dbReference type="NCBI Taxonomy" id="3110330"/>
    <lineage>
        <taxon>Bacteria</taxon>
        <taxon>Bacillati</taxon>
        <taxon>Actinomycetota</taxon>
        <taxon>Actinomycetes</taxon>
        <taxon>Micrococcales</taxon>
        <taxon>Micrococcaceae</taxon>
        <taxon>Sinomonas</taxon>
    </lineage>
</organism>
<evidence type="ECO:0000313" key="7">
    <source>
        <dbReference type="EMBL" id="MEA5453322.1"/>
    </source>
</evidence>
<evidence type="ECO:0000256" key="3">
    <source>
        <dbReference type="ARBA" id="ARBA00022741"/>
    </source>
</evidence>
<dbReference type="PROSITE" id="PS00211">
    <property type="entry name" value="ABC_TRANSPORTER_1"/>
    <property type="match status" value="1"/>
</dbReference>
<protein>
    <submittedName>
        <fullName evidence="7">ABC transporter ATP-binding protein</fullName>
    </submittedName>
</protein>